<keyword evidence="2" id="KW-0732">Signal</keyword>
<dbReference type="KEGG" id="aag:5569610"/>
<dbReference type="AlphaFoldDB" id="A0A1S4EY85"/>
<dbReference type="OrthoDB" id="6627608at2759"/>
<name>A0A1S4EY85_AEDAE</name>
<gene>
    <name evidence="3" type="ORF">AaeL_AAEL001256</name>
</gene>
<proteinExistence type="predicted"/>
<dbReference type="Proteomes" id="UP000682892">
    <property type="component" value="Unassembled WGS sequence"/>
</dbReference>
<evidence type="ECO:0000256" key="1">
    <source>
        <dbReference type="SAM" id="MobiDB-lite"/>
    </source>
</evidence>
<feature type="chain" id="PRO_5036484480" evidence="2">
    <location>
        <begin position="18"/>
        <end position="243"/>
    </location>
</feature>
<sequence>MIKAVVVLAVLCGITAAYKVPVQNAFMYYQQPMGNYMPSHAVYGIHFQNQQLRNQRVSAFAAGNTIATGTYLKDCQNADDDSDEEAVQDPNVESEADANQSELPVEEESNQDAPAVHETEDEESTADEPAVAPVVPAVAPSATVPEKKKKKVPVQVDSDEEEEQVVKGGRRGASDSAAPNAFFPISFGSTSGGPIAIANSYNTGKEGTASSTAIAHGSTVIDELRRVPVQLKKKPSKLQARKI</sequence>
<evidence type="ECO:0000313" key="4">
    <source>
        <dbReference type="Proteomes" id="UP000682892"/>
    </source>
</evidence>
<dbReference type="EMBL" id="CH477213">
    <property type="protein sequence ID" value="EAT47644.1"/>
    <property type="molecule type" value="Genomic_DNA"/>
</dbReference>
<feature type="compositionally biased region" description="Low complexity" evidence="1">
    <location>
        <begin position="129"/>
        <end position="144"/>
    </location>
</feature>
<accession>A0A1S4EY85</accession>
<evidence type="ECO:0000313" key="3">
    <source>
        <dbReference type="EMBL" id="EAT47644.1"/>
    </source>
</evidence>
<feature type="signal peptide" evidence="2">
    <location>
        <begin position="1"/>
        <end position="17"/>
    </location>
</feature>
<reference evidence="3" key="1">
    <citation type="submission" date="2005-10" db="EMBL/GenBank/DDBJ databases">
        <authorList>
            <person name="Loftus B.J."/>
            <person name="Nene V.M."/>
            <person name="Hannick L.I."/>
            <person name="Bidwell S."/>
            <person name="Haas B."/>
            <person name="Amedeo P."/>
            <person name="Orvis J."/>
            <person name="Wortman J.R."/>
            <person name="White O.R."/>
            <person name="Salzberg S."/>
            <person name="Shumway M."/>
            <person name="Koo H."/>
            <person name="Zhao Y."/>
            <person name="Holmes M."/>
            <person name="Miller J."/>
            <person name="Schatz M."/>
            <person name="Pop M."/>
            <person name="Pai G."/>
            <person name="Utterback T."/>
            <person name="Rogers Y.-H."/>
            <person name="Kravitz S."/>
            <person name="Fraser C.M."/>
        </authorList>
    </citation>
    <scope>NUCLEOTIDE SEQUENCE</scope>
    <source>
        <strain evidence="3">Liverpool</strain>
    </source>
</reference>
<evidence type="ECO:0000256" key="2">
    <source>
        <dbReference type="SAM" id="SignalP"/>
    </source>
</evidence>
<reference evidence="3" key="2">
    <citation type="journal article" date="2007" name="Science">
        <title>Genome sequence of Aedes aegypti, a major arbovirus vector.</title>
        <authorList>
            <person name="Nene V."/>
            <person name="Wortman J.R."/>
            <person name="Lawson D."/>
            <person name="Haas B."/>
            <person name="Kodira C."/>
            <person name="Tu Z.J."/>
            <person name="Loftus B."/>
            <person name="Xi Z."/>
            <person name="Megy K."/>
            <person name="Grabherr M."/>
            <person name="Ren Q."/>
            <person name="Zdobnov E.M."/>
            <person name="Lobo N.F."/>
            <person name="Campbell K.S."/>
            <person name="Brown S.E."/>
            <person name="Bonaldo M.F."/>
            <person name="Zhu J."/>
            <person name="Sinkins S.P."/>
            <person name="Hogenkamp D.G."/>
            <person name="Amedeo P."/>
            <person name="Arensburger P."/>
            <person name="Atkinson P.W."/>
            <person name="Bidwell S."/>
            <person name="Biedler J."/>
            <person name="Birney E."/>
            <person name="Bruggner R.V."/>
            <person name="Costas J."/>
            <person name="Coy M.R."/>
            <person name="Crabtree J."/>
            <person name="Crawford M."/>
            <person name="Debruyn B."/>
            <person name="Decaprio D."/>
            <person name="Eiglmeier K."/>
            <person name="Eisenstadt E."/>
            <person name="El-Dorry H."/>
            <person name="Gelbart W.M."/>
            <person name="Gomes S.L."/>
            <person name="Hammond M."/>
            <person name="Hannick L.I."/>
            <person name="Hogan J.R."/>
            <person name="Holmes M.H."/>
            <person name="Jaffe D."/>
            <person name="Johnston J.S."/>
            <person name="Kennedy R.C."/>
            <person name="Koo H."/>
            <person name="Kravitz S."/>
            <person name="Kriventseva E.V."/>
            <person name="Kulp D."/>
            <person name="Labutti K."/>
            <person name="Lee E."/>
            <person name="Li S."/>
            <person name="Lovin D.D."/>
            <person name="Mao C."/>
            <person name="Mauceli E."/>
            <person name="Menck C.F."/>
            <person name="Miller J.R."/>
            <person name="Montgomery P."/>
            <person name="Mori A."/>
            <person name="Nascimento A.L."/>
            <person name="Naveira H.F."/>
            <person name="Nusbaum C."/>
            <person name="O'leary S."/>
            <person name="Orvis J."/>
            <person name="Pertea M."/>
            <person name="Quesneville H."/>
            <person name="Reidenbach K.R."/>
            <person name="Rogers Y.H."/>
            <person name="Roth C.W."/>
            <person name="Schneider J.R."/>
            <person name="Schatz M."/>
            <person name="Shumway M."/>
            <person name="Stanke M."/>
            <person name="Stinson E.O."/>
            <person name="Tubio J.M."/>
            <person name="Vanzee J.P."/>
            <person name="Verjovski-Almeida S."/>
            <person name="Werner D."/>
            <person name="White O."/>
            <person name="Wyder S."/>
            <person name="Zeng Q."/>
            <person name="Zhao Q."/>
            <person name="Zhao Y."/>
            <person name="Hill C.A."/>
            <person name="Raikhel A.S."/>
            <person name="Soares M.B."/>
            <person name="Knudson D.L."/>
            <person name="Lee N.H."/>
            <person name="Galagan J."/>
            <person name="Salzberg S.L."/>
            <person name="Paulsen I.T."/>
            <person name="Dimopoulos G."/>
            <person name="Collins F.H."/>
            <person name="Birren B."/>
            <person name="Fraser-Liggett C.M."/>
            <person name="Severson D.W."/>
        </authorList>
    </citation>
    <scope>NUCLEOTIDE SEQUENCE [LARGE SCALE GENOMIC DNA]</scope>
    <source>
        <strain evidence="3">Liverpool</strain>
    </source>
</reference>
<feature type="region of interest" description="Disordered" evidence="1">
    <location>
        <begin position="77"/>
        <end position="179"/>
    </location>
</feature>
<reference evidence="3" key="3">
    <citation type="submission" date="2012-09" db="EMBL/GenBank/DDBJ databases">
        <authorList>
            <consortium name="VectorBase"/>
        </authorList>
    </citation>
    <scope>NUCLEOTIDE SEQUENCE</scope>
    <source>
        <strain evidence="3">Liverpool</strain>
    </source>
</reference>
<feature type="compositionally biased region" description="Acidic residues" evidence="1">
    <location>
        <begin position="77"/>
        <end position="96"/>
    </location>
</feature>
<organism evidence="3 4">
    <name type="scientific">Aedes aegypti</name>
    <name type="common">Yellowfever mosquito</name>
    <name type="synonym">Culex aegypti</name>
    <dbReference type="NCBI Taxonomy" id="7159"/>
    <lineage>
        <taxon>Eukaryota</taxon>
        <taxon>Metazoa</taxon>
        <taxon>Ecdysozoa</taxon>
        <taxon>Arthropoda</taxon>
        <taxon>Hexapoda</taxon>
        <taxon>Insecta</taxon>
        <taxon>Pterygota</taxon>
        <taxon>Neoptera</taxon>
        <taxon>Endopterygota</taxon>
        <taxon>Diptera</taxon>
        <taxon>Nematocera</taxon>
        <taxon>Culicoidea</taxon>
        <taxon>Culicidae</taxon>
        <taxon>Culicinae</taxon>
        <taxon>Aedini</taxon>
        <taxon>Aedes</taxon>
        <taxon>Stegomyia</taxon>
    </lineage>
</organism>
<dbReference type="HOGENOM" id="CLU_1181035_0_0_1"/>
<protein>
    <submittedName>
        <fullName evidence="3">AAEL001256-PA</fullName>
    </submittedName>
</protein>
<dbReference type="OMA" id="HAVYGIH"/>